<name>A0A0G0BCH5_9BACT</name>
<keyword evidence="1" id="KW-1133">Transmembrane helix</keyword>
<feature type="transmembrane region" description="Helical" evidence="1">
    <location>
        <begin position="100"/>
        <end position="122"/>
    </location>
</feature>
<evidence type="ECO:0000256" key="1">
    <source>
        <dbReference type="SAM" id="Phobius"/>
    </source>
</evidence>
<dbReference type="AlphaFoldDB" id="A0A0G0BCH5"/>
<keyword evidence="1" id="KW-0472">Membrane</keyword>
<keyword evidence="1" id="KW-0812">Transmembrane</keyword>
<sequence length="124" mass="14897">MDLSFTFFVFKFFKLKLYFPISLIWLVAVLSFGLLGFFPTHLYHNIHLSIVIVMFFTWTLSEHLFANLTKNEGFIYFTNNLIFIQMVIIFFFVVTKNFNAIFESIYLFAVFIWIIIFIGKFLRK</sequence>
<dbReference type="EMBL" id="LBPX01000020">
    <property type="protein sequence ID" value="KKP67178.1"/>
    <property type="molecule type" value="Genomic_DNA"/>
</dbReference>
<dbReference type="Proteomes" id="UP000034127">
    <property type="component" value="Unassembled WGS sequence"/>
</dbReference>
<organism evidence="2 3">
    <name type="scientific">Candidatus Roizmanbacteria bacterium GW2011_GWC2_35_12</name>
    <dbReference type="NCBI Taxonomy" id="1618485"/>
    <lineage>
        <taxon>Bacteria</taxon>
        <taxon>Candidatus Roizmaniibacteriota</taxon>
    </lineage>
</organism>
<feature type="transmembrane region" description="Helical" evidence="1">
    <location>
        <begin position="17"/>
        <end position="38"/>
    </location>
</feature>
<protein>
    <submittedName>
        <fullName evidence="2">Uncharacterized protein</fullName>
    </submittedName>
</protein>
<accession>A0A0G0BCH5</accession>
<feature type="transmembrane region" description="Helical" evidence="1">
    <location>
        <begin position="73"/>
        <end position="94"/>
    </location>
</feature>
<evidence type="ECO:0000313" key="3">
    <source>
        <dbReference type="Proteomes" id="UP000034127"/>
    </source>
</evidence>
<comment type="caution">
    <text evidence="2">The sequence shown here is derived from an EMBL/GenBank/DDBJ whole genome shotgun (WGS) entry which is preliminary data.</text>
</comment>
<gene>
    <name evidence="2" type="ORF">UR63_C0020G0050</name>
</gene>
<feature type="transmembrane region" description="Helical" evidence="1">
    <location>
        <begin position="44"/>
        <end position="61"/>
    </location>
</feature>
<evidence type="ECO:0000313" key="2">
    <source>
        <dbReference type="EMBL" id="KKP67178.1"/>
    </source>
</evidence>
<proteinExistence type="predicted"/>
<reference evidence="2 3" key="1">
    <citation type="journal article" date="2015" name="Nature">
        <title>rRNA introns, odd ribosomes, and small enigmatic genomes across a large radiation of phyla.</title>
        <authorList>
            <person name="Brown C.T."/>
            <person name="Hug L.A."/>
            <person name="Thomas B.C."/>
            <person name="Sharon I."/>
            <person name="Castelle C.J."/>
            <person name="Singh A."/>
            <person name="Wilkins M.J."/>
            <person name="Williams K.H."/>
            <person name="Banfield J.F."/>
        </authorList>
    </citation>
    <scope>NUCLEOTIDE SEQUENCE [LARGE SCALE GENOMIC DNA]</scope>
</reference>